<dbReference type="EMBL" id="CAJHJT010000023">
    <property type="protein sequence ID" value="CAD7001303.1"/>
    <property type="molecule type" value="Genomic_DNA"/>
</dbReference>
<feature type="compositionally biased region" description="Polar residues" evidence="1">
    <location>
        <begin position="74"/>
        <end position="100"/>
    </location>
</feature>
<feature type="region of interest" description="Disordered" evidence="1">
    <location>
        <begin position="1"/>
        <end position="42"/>
    </location>
</feature>
<feature type="compositionally biased region" description="Basic residues" evidence="1">
    <location>
        <begin position="22"/>
        <end position="37"/>
    </location>
</feature>
<sequence>RSRNETINSTFAINYEKTAGSNHKKKTAPKKSKHRSPIQRPKSLSFFTTLSHRQPRLALIIKPVIYGGCRRAKQNQPLPNRSGQGSNANFLTKTNTSTQPRALPKKTYGEKDYAGNFVKLIDDTINISKLCLLTIENFEATESKTDITYHIDTKSPPVFSKPRPLLPEKLKAAKAEIQ</sequence>
<protein>
    <submittedName>
        <fullName evidence="2">(Mediterranean fruit fly) hypothetical protein</fullName>
    </submittedName>
</protein>
<dbReference type="Proteomes" id="UP000606786">
    <property type="component" value="Unassembled WGS sequence"/>
</dbReference>
<name>A0A811UW54_CERCA</name>
<keyword evidence="3" id="KW-1185">Reference proteome</keyword>
<gene>
    <name evidence="2" type="ORF">CCAP1982_LOCUS9800</name>
</gene>
<evidence type="ECO:0000313" key="2">
    <source>
        <dbReference type="EMBL" id="CAD7001303.1"/>
    </source>
</evidence>
<dbReference type="AlphaFoldDB" id="A0A811UW54"/>
<evidence type="ECO:0000313" key="3">
    <source>
        <dbReference type="Proteomes" id="UP000606786"/>
    </source>
</evidence>
<comment type="caution">
    <text evidence="2">The sequence shown here is derived from an EMBL/GenBank/DDBJ whole genome shotgun (WGS) entry which is preliminary data.</text>
</comment>
<evidence type="ECO:0000256" key="1">
    <source>
        <dbReference type="SAM" id="MobiDB-lite"/>
    </source>
</evidence>
<feature type="region of interest" description="Disordered" evidence="1">
    <location>
        <begin position="72"/>
        <end position="107"/>
    </location>
</feature>
<feature type="compositionally biased region" description="Polar residues" evidence="1">
    <location>
        <begin position="1"/>
        <end position="12"/>
    </location>
</feature>
<feature type="non-terminal residue" evidence="2">
    <location>
        <position position="1"/>
    </location>
</feature>
<proteinExistence type="predicted"/>
<reference evidence="2" key="1">
    <citation type="submission" date="2020-11" db="EMBL/GenBank/DDBJ databases">
        <authorList>
            <person name="Whitehead M."/>
        </authorList>
    </citation>
    <scope>NUCLEOTIDE SEQUENCE</scope>
    <source>
        <strain evidence="2">EGII</strain>
    </source>
</reference>
<accession>A0A811UW54</accession>
<organism evidence="2 3">
    <name type="scientific">Ceratitis capitata</name>
    <name type="common">Mediterranean fruit fly</name>
    <name type="synonym">Tephritis capitata</name>
    <dbReference type="NCBI Taxonomy" id="7213"/>
    <lineage>
        <taxon>Eukaryota</taxon>
        <taxon>Metazoa</taxon>
        <taxon>Ecdysozoa</taxon>
        <taxon>Arthropoda</taxon>
        <taxon>Hexapoda</taxon>
        <taxon>Insecta</taxon>
        <taxon>Pterygota</taxon>
        <taxon>Neoptera</taxon>
        <taxon>Endopterygota</taxon>
        <taxon>Diptera</taxon>
        <taxon>Brachycera</taxon>
        <taxon>Muscomorpha</taxon>
        <taxon>Tephritoidea</taxon>
        <taxon>Tephritidae</taxon>
        <taxon>Ceratitis</taxon>
        <taxon>Ceratitis</taxon>
    </lineage>
</organism>